<dbReference type="Proteomes" id="UP001371218">
    <property type="component" value="Unassembled WGS sequence"/>
</dbReference>
<feature type="region of interest" description="Disordered" evidence="1">
    <location>
        <begin position="233"/>
        <end position="338"/>
    </location>
</feature>
<comment type="caution">
    <text evidence="3">The sequence shown here is derived from an EMBL/GenBank/DDBJ whole genome shotgun (WGS) entry which is preliminary data.</text>
</comment>
<feature type="compositionally biased region" description="Pro residues" evidence="1">
    <location>
        <begin position="281"/>
        <end position="303"/>
    </location>
</feature>
<dbReference type="InterPro" id="IPR041494">
    <property type="entry name" value="PIN7"/>
</dbReference>
<dbReference type="InterPro" id="IPR025984">
    <property type="entry name" value="DCTPP"/>
</dbReference>
<proteinExistence type="predicted"/>
<feature type="compositionally biased region" description="Low complexity" evidence="1">
    <location>
        <begin position="250"/>
        <end position="261"/>
    </location>
</feature>
<name>A0ABU9BV06_9BURK</name>
<dbReference type="PANTHER" id="PTHR46523:SF1">
    <property type="entry name" value="DCTP PYROPHOSPHATASE 1"/>
    <property type="match status" value="1"/>
</dbReference>
<feature type="compositionally biased region" description="Basic residues" evidence="1">
    <location>
        <begin position="238"/>
        <end position="249"/>
    </location>
</feature>
<evidence type="ECO:0000259" key="2">
    <source>
        <dbReference type="Pfam" id="PF18475"/>
    </source>
</evidence>
<evidence type="ECO:0000313" key="3">
    <source>
        <dbReference type="EMBL" id="MEK8033805.1"/>
    </source>
</evidence>
<evidence type="ECO:0000256" key="1">
    <source>
        <dbReference type="SAM" id="MobiDB-lite"/>
    </source>
</evidence>
<dbReference type="RefSeq" id="WP_341428227.1">
    <property type="nucleotide sequence ID" value="NZ_JBBUTG010000021.1"/>
</dbReference>
<dbReference type="SUPFAM" id="SSF101386">
    <property type="entry name" value="all-alpha NTP pyrophosphatases"/>
    <property type="match status" value="1"/>
</dbReference>
<accession>A0ABU9BV06</accession>
<reference evidence="3 4" key="1">
    <citation type="submission" date="2024-04" db="EMBL/GenBank/DDBJ databases">
        <title>Novel species of the genus Ideonella isolated from streams.</title>
        <authorList>
            <person name="Lu H."/>
        </authorList>
    </citation>
    <scope>NUCLEOTIDE SEQUENCE [LARGE SCALE GENOMIC DNA]</scope>
    <source>
        <strain evidence="3 4">DXS29W</strain>
    </source>
</reference>
<organism evidence="3 4">
    <name type="scientific">Ideonella lacteola</name>
    <dbReference type="NCBI Taxonomy" id="2984193"/>
    <lineage>
        <taxon>Bacteria</taxon>
        <taxon>Pseudomonadati</taxon>
        <taxon>Pseudomonadota</taxon>
        <taxon>Betaproteobacteria</taxon>
        <taxon>Burkholderiales</taxon>
        <taxon>Sphaerotilaceae</taxon>
        <taxon>Ideonella</taxon>
    </lineage>
</organism>
<feature type="compositionally biased region" description="Pro residues" evidence="1">
    <location>
        <begin position="321"/>
        <end position="333"/>
    </location>
</feature>
<dbReference type="Pfam" id="PF18475">
    <property type="entry name" value="PIN7"/>
    <property type="match status" value="1"/>
</dbReference>
<dbReference type="PANTHER" id="PTHR46523">
    <property type="entry name" value="DCTP PYROPHOSPHATASE 1"/>
    <property type="match status" value="1"/>
</dbReference>
<sequence length="404" mass="42861">MDITALQATLRQFAAEREWQPFHTPKNLATALMVEAAELAEIFQWMTPEQSQSACGDLVTQERVADEVADVLLYLVQIADHTGVDLKRAVGRKLVKNSKKYPPLRPGLPAGASGPETVETHVLVDWENVQPGEADLRALVPEVTDVWLFHGPGQKDVGARHASFGDRATPVKIARTGKNALDFHLSFYMGYIAARHPDARFVVISNDKGYRPMLEHAVELGFAARHLEFKPAPPARRAAAKKTSPKKPAAKNAPAKKAAPATDKKTAPPAPARKVAKAQPKPAPARVPAPAPAPAPTPAPAPAPASASKKAPAAKKAAKPQPAPRPAPPPPPAASTTVSKLLDHVLASLKKTKNRPARQSRLVASVKSLIGPGHDAQVVEAVLAELLGTGKVQVTASGAVEYAF</sequence>
<feature type="domain" description="PIN-like" evidence="2">
    <location>
        <begin position="123"/>
        <end position="221"/>
    </location>
</feature>
<evidence type="ECO:0000313" key="4">
    <source>
        <dbReference type="Proteomes" id="UP001371218"/>
    </source>
</evidence>
<protein>
    <submittedName>
        <fullName evidence="3">Nucleotide pyrophosphohydrolase</fullName>
    </submittedName>
</protein>
<keyword evidence="4" id="KW-1185">Reference proteome</keyword>
<dbReference type="Pfam" id="PF12643">
    <property type="entry name" value="MazG-like"/>
    <property type="match status" value="1"/>
</dbReference>
<dbReference type="EMBL" id="JBBUTG010000021">
    <property type="protein sequence ID" value="MEK8033805.1"/>
    <property type="molecule type" value="Genomic_DNA"/>
</dbReference>
<dbReference type="InterPro" id="IPR052555">
    <property type="entry name" value="dCTP_Pyrophosphatase"/>
</dbReference>
<dbReference type="CDD" id="cd11537">
    <property type="entry name" value="NTP-PPase_RS21-C6_like"/>
    <property type="match status" value="1"/>
</dbReference>
<dbReference type="Gene3D" id="1.10.287.1080">
    <property type="entry name" value="MazG-like"/>
    <property type="match status" value="1"/>
</dbReference>
<gene>
    <name evidence="3" type="ORF">AACH06_23525</name>
</gene>